<dbReference type="Gene3D" id="3.30.200.20">
    <property type="entry name" value="Phosphorylase Kinase, domain 1"/>
    <property type="match status" value="1"/>
</dbReference>
<dbReference type="InterPro" id="IPR050236">
    <property type="entry name" value="Ser_Thr_kinase_AGC"/>
</dbReference>
<comment type="caution">
    <text evidence="13">The sequence shown here is derived from an EMBL/GenBank/DDBJ whole genome shotgun (WGS) entry which is preliminary data.</text>
</comment>
<dbReference type="PANTHER" id="PTHR24356:SF163">
    <property type="entry name" value="3-PHOSPHOINOSITIDE-DEPENDENT PROTEIN KINASE 1-RELATED"/>
    <property type="match status" value="1"/>
</dbReference>
<dbReference type="PROSITE" id="PS00108">
    <property type="entry name" value="PROTEIN_KINASE_ST"/>
    <property type="match status" value="1"/>
</dbReference>
<dbReference type="AlphaFoldDB" id="A0AAV5QTG4"/>
<dbReference type="GO" id="GO:0005524">
    <property type="term" value="F:ATP binding"/>
    <property type="evidence" value="ECO:0007669"/>
    <property type="project" value="UniProtKB-UniRule"/>
</dbReference>
<evidence type="ECO:0000313" key="14">
    <source>
        <dbReference type="Proteomes" id="UP001360560"/>
    </source>
</evidence>
<keyword evidence="7 10" id="KW-0067">ATP-binding</keyword>
<protein>
    <recommendedName>
        <fullName evidence="2">non-specific serine/threonine protein kinase</fullName>
        <ecNumber evidence="2">2.7.11.1</ecNumber>
    </recommendedName>
</protein>
<dbReference type="InterPro" id="IPR008271">
    <property type="entry name" value="Ser/Thr_kinase_AS"/>
</dbReference>
<dbReference type="Proteomes" id="UP001360560">
    <property type="component" value="Unassembled WGS sequence"/>
</dbReference>
<comment type="catalytic activity">
    <reaction evidence="9">
        <text>L-seryl-[protein] + ATP = O-phospho-L-seryl-[protein] + ADP + H(+)</text>
        <dbReference type="Rhea" id="RHEA:17989"/>
        <dbReference type="Rhea" id="RHEA-COMP:9863"/>
        <dbReference type="Rhea" id="RHEA-COMP:11604"/>
        <dbReference type="ChEBI" id="CHEBI:15378"/>
        <dbReference type="ChEBI" id="CHEBI:29999"/>
        <dbReference type="ChEBI" id="CHEBI:30616"/>
        <dbReference type="ChEBI" id="CHEBI:83421"/>
        <dbReference type="ChEBI" id="CHEBI:456216"/>
        <dbReference type="EC" id="2.7.11.1"/>
    </reaction>
</comment>
<accession>A0AAV5QTG4</accession>
<dbReference type="GeneID" id="90076197"/>
<gene>
    <name evidence="13" type="ORF">DASC09_055470</name>
</gene>
<dbReference type="PROSITE" id="PS00107">
    <property type="entry name" value="PROTEIN_KINASE_ATP"/>
    <property type="match status" value="1"/>
</dbReference>
<keyword evidence="4" id="KW-0808">Transferase</keyword>
<feature type="compositionally biased region" description="Low complexity" evidence="11">
    <location>
        <begin position="342"/>
        <end position="355"/>
    </location>
</feature>
<evidence type="ECO:0000313" key="13">
    <source>
        <dbReference type="EMBL" id="GMM38208.1"/>
    </source>
</evidence>
<feature type="compositionally biased region" description="Polar residues" evidence="11">
    <location>
        <begin position="423"/>
        <end position="436"/>
    </location>
</feature>
<keyword evidence="3 13" id="KW-0723">Serine/threonine-protein kinase</keyword>
<feature type="region of interest" description="Disordered" evidence="11">
    <location>
        <begin position="328"/>
        <end position="363"/>
    </location>
</feature>
<dbReference type="SUPFAM" id="SSF56112">
    <property type="entry name" value="Protein kinase-like (PK-like)"/>
    <property type="match status" value="1"/>
</dbReference>
<organism evidence="13 14">
    <name type="scientific">Saccharomycopsis crataegensis</name>
    <dbReference type="NCBI Taxonomy" id="43959"/>
    <lineage>
        <taxon>Eukaryota</taxon>
        <taxon>Fungi</taxon>
        <taxon>Dikarya</taxon>
        <taxon>Ascomycota</taxon>
        <taxon>Saccharomycotina</taxon>
        <taxon>Saccharomycetes</taxon>
        <taxon>Saccharomycopsidaceae</taxon>
        <taxon>Saccharomycopsis</taxon>
    </lineage>
</organism>
<keyword evidence="6 13" id="KW-0418">Kinase</keyword>
<feature type="compositionally biased region" description="Basic residues" evidence="11">
    <location>
        <begin position="498"/>
        <end position="508"/>
    </location>
</feature>
<dbReference type="CDD" id="cd05581">
    <property type="entry name" value="STKc_PDK1"/>
    <property type="match status" value="1"/>
</dbReference>
<sequence>MSNPSEEWAAKLKVVEKNSDGTTQTRIIRRTSSDFKFERELGEGSYSTVMLAHDIHTEKPYAVKVLDKRHIVKEKKVKYVNIEKESLNILGRRNGIVHLFFTFQDEYSLYFVLDYASNGELLSLIKKYGSLNEEVTKYYTCQLIDALKYIHDSGIIHRDLKPENILLDQDWKIQITDFGTAKFLDKDPSTGAFIDDGRAKSFVGTAEYVSPELLNDKAVGKPCDIWALGCIIFQMIAGKPPFKATNDYLTFQQVMKVKYAFSAGFPSIIRDLVKRILVPIPGDRPTIKEIKKHLFFQDINWKASETSIWYTPPPEFSPYKMSVQSMKPIPALSDNHPKPRMRNNSSRSSPSVPVMDNNGDSKKNLSANAAVIALTKLSLADNVSAHDGKPKRRSSKDHHRQNSAPSSKRGQDLRMKYHDGIANNISTSPRANSPTITSSTTANHWSSSSPAPANGELSEKRSKKGSVSLPSSPLMSSPGTPFASPQLENTTSFQDPRHHMHSSNRKRATPTAVEAAATASSSSSRARSALDVSWGKFLHPKEHILRVGVLYVKYLTTDNFERKFKGKLANSPLYYKGKRMSGSGLPATSNGGASGSYSLLTQMVHGNGRSGLRGDYSNSSISEGSISSGSSNTKKKTDLENLGIVHYVKTPDIEELEGELESNAAAKTVTVNGNHGGGNGMFKKFLSNTKSAMSSSILGSQGNSTLEFNASRMILVTSQGRLLILGKRPGYVKPTDGAAEDNFLKYQALSEIDLTHPSIRFKEVITDATKTNNNVTSPIMESNYGSPNPNNGFERGFYSGIFAVVTYSTTTLFQVDKGKLNDWTECLTESRIGGRI</sequence>
<dbReference type="RefSeq" id="XP_064855204.1">
    <property type="nucleotide sequence ID" value="XM_064999132.1"/>
</dbReference>
<dbReference type="FunFam" id="3.30.200.20:FF:000191">
    <property type="entry name" value="3-phosphoinositide-dependent protein kinase 2-like"/>
    <property type="match status" value="1"/>
</dbReference>
<dbReference type="SMART" id="SM00220">
    <property type="entry name" value="S_TKc"/>
    <property type="match status" value="1"/>
</dbReference>
<dbReference type="GO" id="GO:0000196">
    <property type="term" value="P:cell integrity MAPK cascade"/>
    <property type="evidence" value="ECO:0007669"/>
    <property type="project" value="UniProtKB-ARBA"/>
</dbReference>
<feature type="compositionally biased region" description="Basic residues" evidence="11">
    <location>
        <begin position="389"/>
        <end position="401"/>
    </location>
</feature>
<dbReference type="PANTHER" id="PTHR24356">
    <property type="entry name" value="SERINE/THREONINE-PROTEIN KINASE"/>
    <property type="match status" value="1"/>
</dbReference>
<evidence type="ECO:0000256" key="8">
    <source>
        <dbReference type="ARBA" id="ARBA00047899"/>
    </source>
</evidence>
<feature type="binding site" evidence="10">
    <location>
        <position position="64"/>
    </location>
    <ligand>
        <name>ATP</name>
        <dbReference type="ChEBI" id="CHEBI:30616"/>
    </ligand>
</feature>
<dbReference type="Pfam" id="PF00069">
    <property type="entry name" value="Pkinase"/>
    <property type="match status" value="1"/>
</dbReference>
<keyword evidence="5 10" id="KW-0547">Nucleotide-binding</keyword>
<evidence type="ECO:0000256" key="2">
    <source>
        <dbReference type="ARBA" id="ARBA00012513"/>
    </source>
</evidence>
<evidence type="ECO:0000256" key="11">
    <source>
        <dbReference type="SAM" id="MobiDB-lite"/>
    </source>
</evidence>
<comment type="similarity">
    <text evidence="1">Belongs to the protein kinase superfamily. AGC Ser/Thr protein kinase family. PDPK1 subfamily.</text>
</comment>
<evidence type="ECO:0000256" key="9">
    <source>
        <dbReference type="ARBA" id="ARBA00048679"/>
    </source>
</evidence>
<evidence type="ECO:0000256" key="5">
    <source>
        <dbReference type="ARBA" id="ARBA00022741"/>
    </source>
</evidence>
<proteinExistence type="inferred from homology"/>
<evidence type="ECO:0000256" key="3">
    <source>
        <dbReference type="ARBA" id="ARBA00022527"/>
    </source>
</evidence>
<evidence type="ECO:0000256" key="6">
    <source>
        <dbReference type="ARBA" id="ARBA00022777"/>
    </source>
</evidence>
<evidence type="ECO:0000259" key="12">
    <source>
        <dbReference type="PROSITE" id="PS50011"/>
    </source>
</evidence>
<feature type="region of interest" description="Disordered" evidence="11">
    <location>
        <begin position="382"/>
        <end position="524"/>
    </location>
</feature>
<dbReference type="FunFam" id="1.10.510.10:FF:000534">
    <property type="entry name" value="Serine/threonine-protein kinase PKH2"/>
    <property type="match status" value="1"/>
</dbReference>
<reference evidence="13 14" key="1">
    <citation type="journal article" date="2023" name="Elife">
        <title>Identification of key yeast species and microbe-microbe interactions impacting larval growth of Drosophila in the wild.</title>
        <authorList>
            <person name="Mure A."/>
            <person name="Sugiura Y."/>
            <person name="Maeda R."/>
            <person name="Honda K."/>
            <person name="Sakurai N."/>
            <person name="Takahashi Y."/>
            <person name="Watada M."/>
            <person name="Katoh T."/>
            <person name="Gotoh A."/>
            <person name="Gotoh Y."/>
            <person name="Taniguchi I."/>
            <person name="Nakamura K."/>
            <person name="Hayashi T."/>
            <person name="Katayama T."/>
            <person name="Uemura T."/>
            <person name="Hattori Y."/>
        </authorList>
    </citation>
    <scope>NUCLEOTIDE SEQUENCE [LARGE SCALE GENOMIC DNA]</scope>
    <source>
        <strain evidence="13 14">SC-9</strain>
    </source>
</reference>
<dbReference type="PROSITE" id="PS50011">
    <property type="entry name" value="PROTEIN_KINASE_DOM"/>
    <property type="match status" value="1"/>
</dbReference>
<dbReference type="Gene3D" id="1.10.510.10">
    <property type="entry name" value="Transferase(Phosphotransferase) domain 1"/>
    <property type="match status" value="1"/>
</dbReference>
<name>A0AAV5QTG4_9ASCO</name>
<evidence type="ECO:0000256" key="4">
    <source>
        <dbReference type="ARBA" id="ARBA00022679"/>
    </source>
</evidence>
<feature type="compositionally biased region" description="Low complexity" evidence="11">
    <location>
        <begin position="437"/>
        <end position="449"/>
    </location>
</feature>
<feature type="compositionally biased region" description="Low complexity" evidence="11">
    <location>
        <begin position="466"/>
        <end position="478"/>
    </location>
</feature>
<evidence type="ECO:0000256" key="10">
    <source>
        <dbReference type="PROSITE-ProRule" id="PRU10141"/>
    </source>
</evidence>
<feature type="compositionally biased region" description="Basic and acidic residues" evidence="11">
    <location>
        <begin position="409"/>
        <end position="419"/>
    </location>
</feature>
<feature type="domain" description="Protein kinase" evidence="12">
    <location>
        <begin position="35"/>
        <end position="296"/>
    </location>
</feature>
<dbReference type="InterPro" id="IPR000719">
    <property type="entry name" value="Prot_kinase_dom"/>
</dbReference>
<dbReference type="InterPro" id="IPR039046">
    <property type="entry name" value="PDPK1"/>
</dbReference>
<dbReference type="GO" id="GO:0004674">
    <property type="term" value="F:protein serine/threonine kinase activity"/>
    <property type="evidence" value="ECO:0007669"/>
    <property type="project" value="UniProtKB-KW"/>
</dbReference>
<dbReference type="EMBL" id="BTFZ01000019">
    <property type="protein sequence ID" value="GMM38208.1"/>
    <property type="molecule type" value="Genomic_DNA"/>
</dbReference>
<dbReference type="GO" id="GO:0032511">
    <property type="term" value="P:late endosome to vacuole transport via multivesicular body sorting pathway"/>
    <property type="evidence" value="ECO:0007669"/>
    <property type="project" value="UniProtKB-ARBA"/>
</dbReference>
<comment type="catalytic activity">
    <reaction evidence="8">
        <text>L-threonyl-[protein] + ATP = O-phospho-L-threonyl-[protein] + ADP + H(+)</text>
        <dbReference type="Rhea" id="RHEA:46608"/>
        <dbReference type="Rhea" id="RHEA-COMP:11060"/>
        <dbReference type="Rhea" id="RHEA-COMP:11605"/>
        <dbReference type="ChEBI" id="CHEBI:15378"/>
        <dbReference type="ChEBI" id="CHEBI:30013"/>
        <dbReference type="ChEBI" id="CHEBI:30616"/>
        <dbReference type="ChEBI" id="CHEBI:61977"/>
        <dbReference type="ChEBI" id="CHEBI:456216"/>
        <dbReference type="EC" id="2.7.11.1"/>
    </reaction>
</comment>
<dbReference type="InterPro" id="IPR011009">
    <property type="entry name" value="Kinase-like_dom_sf"/>
</dbReference>
<dbReference type="InterPro" id="IPR017441">
    <property type="entry name" value="Protein_kinase_ATP_BS"/>
</dbReference>
<dbReference type="EC" id="2.7.11.1" evidence="2"/>
<evidence type="ECO:0000256" key="1">
    <source>
        <dbReference type="ARBA" id="ARBA00010006"/>
    </source>
</evidence>
<keyword evidence="14" id="KW-1185">Reference proteome</keyword>
<dbReference type="GO" id="GO:0060211">
    <property type="term" value="P:regulation of nuclear-transcribed mRNA poly(A) tail shortening"/>
    <property type="evidence" value="ECO:0007669"/>
    <property type="project" value="UniProtKB-ARBA"/>
</dbReference>
<dbReference type="GO" id="GO:0010606">
    <property type="term" value="P:positive regulation of cytoplasmic mRNA processing body assembly"/>
    <property type="evidence" value="ECO:0007669"/>
    <property type="project" value="UniProtKB-ARBA"/>
</dbReference>
<evidence type="ECO:0000256" key="7">
    <source>
        <dbReference type="ARBA" id="ARBA00022840"/>
    </source>
</evidence>
<feature type="compositionally biased region" description="Low complexity" evidence="11">
    <location>
        <begin position="509"/>
        <end position="524"/>
    </location>
</feature>